<sequence length="107" mass="12525">MSKDANSFGHDKALAWESRGFVYTKKRMHRFDTPSYHICTDTKIYQLNVIYVSIFFILFMLLITFLSSKIQCKKSFVKCIRRKAGCSCDSVDFIYKSYPQPPISLQM</sequence>
<accession>A0A7K3MNU0</accession>
<evidence type="ECO:0000313" key="2">
    <source>
        <dbReference type="Proteomes" id="UP000298073"/>
    </source>
</evidence>
<dbReference type="EMBL" id="SPPV01000109">
    <property type="protein sequence ID" value="TFU44692.1"/>
    <property type="molecule type" value="Genomic_DNA"/>
</dbReference>
<reference evidence="1 2" key="1">
    <citation type="submission" date="2019-03" db="EMBL/GenBank/DDBJ databases">
        <title>Diversity of the mouse oral microbiome.</title>
        <authorList>
            <person name="Joseph S."/>
            <person name="Aduse-Opoku J."/>
            <person name="Curtis M."/>
            <person name="Wade W."/>
            <person name="Hashim A."/>
        </authorList>
    </citation>
    <scope>NUCLEOTIDE SEQUENCE [LARGE SCALE GENOMIC DNA]</scope>
    <source>
        <strain evidence="1 2">P2318</strain>
    </source>
</reference>
<dbReference type="Proteomes" id="UP000298073">
    <property type="component" value="Unassembled WGS sequence"/>
</dbReference>
<proteinExistence type="predicted"/>
<name>A0A7K3MNU0_9BACE</name>
<comment type="caution">
    <text evidence="1">The sequence shown here is derived from an EMBL/GenBank/DDBJ whole genome shotgun (WGS) entry which is preliminary data.</text>
</comment>
<protein>
    <submittedName>
        <fullName evidence="1">Uncharacterized protein</fullName>
    </submittedName>
</protein>
<gene>
    <name evidence="1" type="ORF">E4T97_21605</name>
</gene>
<evidence type="ECO:0000313" key="1">
    <source>
        <dbReference type="EMBL" id="TFU44692.1"/>
    </source>
</evidence>
<dbReference type="AlphaFoldDB" id="A0A7K3MNU0"/>
<organism evidence="1 2">
    <name type="scientific">Bacteroides acidifaciens</name>
    <dbReference type="NCBI Taxonomy" id="85831"/>
    <lineage>
        <taxon>Bacteria</taxon>
        <taxon>Pseudomonadati</taxon>
        <taxon>Bacteroidota</taxon>
        <taxon>Bacteroidia</taxon>
        <taxon>Bacteroidales</taxon>
        <taxon>Bacteroidaceae</taxon>
        <taxon>Bacteroides</taxon>
    </lineage>
</organism>